<dbReference type="STRING" id="280699.M1VAS9"/>
<dbReference type="GO" id="GO:0005739">
    <property type="term" value="C:mitochondrion"/>
    <property type="evidence" value="ECO:0007669"/>
    <property type="project" value="TreeGrafter"/>
</dbReference>
<dbReference type="SUPFAM" id="SSF52374">
    <property type="entry name" value="Nucleotidylyl transferase"/>
    <property type="match status" value="1"/>
</dbReference>
<protein>
    <recommendedName>
        <fullName evidence="2">isoleucine--tRNA ligase</fullName>
        <ecNumber evidence="2">6.1.1.5</ecNumber>
    </recommendedName>
    <alternativeName>
        <fullName evidence="8">Isoleucyl-tRNA synthetase</fullName>
    </alternativeName>
</protein>
<dbReference type="PANTHER" id="PTHR42765:SF1">
    <property type="entry name" value="ISOLEUCINE--TRNA LIGASE, MITOCHONDRIAL"/>
    <property type="match status" value="1"/>
</dbReference>
<evidence type="ECO:0000256" key="4">
    <source>
        <dbReference type="ARBA" id="ARBA00022741"/>
    </source>
</evidence>
<dbReference type="GO" id="GO:0000049">
    <property type="term" value="F:tRNA binding"/>
    <property type="evidence" value="ECO:0007669"/>
    <property type="project" value="InterPro"/>
</dbReference>
<dbReference type="EC" id="6.1.1.5" evidence="2"/>
<sequence>MYTRFGQCLVPVNQAGGCCTAVSLGHGAHQRLTLQRTSRHMLGFCVLPQWRLNARVRSACRLVRNKAFQAHQRVARYMLRVSHASVTTQGEQSPWTAKDKSVKEANDSPYKHTVSLPETSFSQRANSTEREPQIQRFWEENRIYEGLYEDNSRNAEFLLHDGPPYANGSLHMGHALNKILKDIINRYFILCGKRVRFVPGWDCHGLPIELKAVQSARSNHREALDPLQIRLLARKFALEAIEEQRKGFKRYGVWGTWNAPYLTLDHQYEAAQVRIFGEMFLKGYIYRGRKPVYWSPSSRTALAEAELEYPDVHVSRSAYVAFEVVDAGKLRGIISELEFDSFRVAIWTTTPWTIPANRAVAVNPNLPYSIVALEDEQGKPCTLLVVAQDLVETLEQKLHRPLSNKKIVPGSELVGMTYRHPLYPMEVYRVVAGGDYITTESGTGLVHTAPGHGLEDYNVGLRESLEVFAPVDDVGRFTSDAGPELAGLPVLQEGNARVLELLRSSNALLLEEKYEHKYPYDWRTREPTIVRATEQWFASVRQFRDKALEALQSVQWVPPAGENRIRGMIESRDDWCISRQRPWGVPIPVFYDEDTGEAVISMEIIQYVSEIFAKHGSDAWWTLPIEQLLPASIIQTGRRLRRGLDTMDVWFDSGSSWASLSKSHGEGSSSSWLPSVVADLYLEGSDQHRGWFQSSLLTSVAVRGYAPFRAVLTHGFVLDEKGLKMSKSLGNVVDPSEIINGGQNQKKQPALGADVLRLWVASVDYMSDVLIGPTILKQTADAYRKIRNTLRFLAGNVPRWDETCPVSVNALNDANLPSLDRYILRRAAAVLKDIEDAYKNFTFNRIFQSVLRFCVADLSNFYLDIAKDRCYVAAPDEPRRQTCQATMWAILMDMARALAPILPHTVEDLWQCLRKDGKLPSGAPISIFQNGWYSYVPQILSDEYEDKKWTIVREVRELVNKALETARTNGLIGSSLEARVIIYPHARHVEEALTSFDPSNGVDDLRYFFITSQVDVVRCSGNGESPGAASETHVEVQKAYGSKCARCWNFSETVGALHEHSQVCERCVRSLKHLGVERV</sequence>
<dbReference type="SUPFAM" id="SSF47323">
    <property type="entry name" value="Anticodon-binding domain of a subclass of class I aminoacyl-tRNA synthetases"/>
    <property type="match status" value="1"/>
</dbReference>
<dbReference type="InterPro" id="IPR013155">
    <property type="entry name" value="M/V/L/I-tRNA-synth_anticd-bd"/>
</dbReference>
<dbReference type="FunFam" id="3.40.50.620:FF:000152">
    <property type="entry name" value="Isoleucine--tRNA ligase"/>
    <property type="match status" value="1"/>
</dbReference>
<dbReference type="GO" id="GO:0004822">
    <property type="term" value="F:isoleucine-tRNA ligase activity"/>
    <property type="evidence" value="ECO:0007669"/>
    <property type="project" value="UniProtKB-EC"/>
</dbReference>
<dbReference type="InterPro" id="IPR009080">
    <property type="entry name" value="tRNAsynth_Ia_anticodon-bd"/>
</dbReference>
<comment type="similarity">
    <text evidence="1 9">Belongs to the class-I aminoacyl-tRNA synthetase family.</text>
</comment>
<dbReference type="InterPro" id="IPR009008">
    <property type="entry name" value="Val/Leu/Ile-tRNA-synth_edit"/>
</dbReference>
<dbReference type="InterPro" id="IPR033708">
    <property type="entry name" value="Anticodon_Ile_BEm"/>
</dbReference>
<evidence type="ECO:0000256" key="6">
    <source>
        <dbReference type="ARBA" id="ARBA00022917"/>
    </source>
</evidence>
<reference evidence="14 15" key="1">
    <citation type="journal article" date="2004" name="Nature">
        <title>Genome sequence of the ultrasmall unicellular red alga Cyanidioschyzon merolae 10D.</title>
        <authorList>
            <person name="Matsuzaki M."/>
            <person name="Misumi O."/>
            <person name="Shin-i T."/>
            <person name="Maruyama S."/>
            <person name="Takahara M."/>
            <person name="Miyagishima S."/>
            <person name="Mori T."/>
            <person name="Nishida K."/>
            <person name="Yagisawa F."/>
            <person name="Nishida K."/>
            <person name="Yoshida Y."/>
            <person name="Nishimura Y."/>
            <person name="Nakao S."/>
            <person name="Kobayashi T."/>
            <person name="Momoyama Y."/>
            <person name="Higashiyama T."/>
            <person name="Minoda A."/>
            <person name="Sano M."/>
            <person name="Nomoto H."/>
            <person name="Oishi K."/>
            <person name="Hayashi H."/>
            <person name="Ohta F."/>
            <person name="Nishizaka S."/>
            <person name="Haga S."/>
            <person name="Miura S."/>
            <person name="Morishita T."/>
            <person name="Kabeya Y."/>
            <person name="Terasawa K."/>
            <person name="Suzuki Y."/>
            <person name="Ishii Y."/>
            <person name="Asakawa S."/>
            <person name="Takano H."/>
            <person name="Ohta N."/>
            <person name="Kuroiwa H."/>
            <person name="Tanaka K."/>
            <person name="Shimizu N."/>
            <person name="Sugano S."/>
            <person name="Sato N."/>
            <person name="Nozaki H."/>
            <person name="Ogasawara N."/>
            <person name="Kohara Y."/>
            <person name="Kuroiwa T."/>
        </authorList>
    </citation>
    <scope>NUCLEOTIDE SEQUENCE [LARGE SCALE GENOMIC DNA]</scope>
    <source>
        <strain evidence="14 15">10D</strain>
    </source>
</reference>
<feature type="domain" description="Zinc finger FPG/IleRS-type" evidence="12">
    <location>
        <begin position="1041"/>
        <end position="1068"/>
    </location>
</feature>
<dbReference type="InterPro" id="IPR002301">
    <property type="entry name" value="Ile-tRNA-ligase"/>
</dbReference>
<dbReference type="InterPro" id="IPR014729">
    <property type="entry name" value="Rossmann-like_a/b/a_fold"/>
</dbReference>
<dbReference type="PRINTS" id="PR00984">
    <property type="entry name" value="TRNASYNTHILE"/>
</dbReference>
<evidence type="ECO:0000313" key="15">
    <source>
        <dbReference type="Proteomes" id="UP000007014"/>
    </source>
</evidence>
<dbReference type="Gene3D" id="3.40.50.620">
    <property type="entry name" value="HUPs"/>
    <property type="match status" value="2"/>
</dbReference>
<keyword evidence="4 9" id="KW-0547">Nucleotide-binding</keyword>
<evidence type="ECO:0000259" key="12">
    <source>
        <dbReference type="Pfam" id="PF06827"/>
    </source>
</evidence>
<dbReference type="GO" id="GO:0006428">
    <property type="term" value="P:isoleucyl-tRNA aminoacylation"/>
    <property type="evidence" value="ECO:0007669"/>
    <property type="project" value="InterPro"/>
</dbReference>
<dbReference type="PANTHER" id="PTHR42765">
    <property type="entry name" value="SOLEUCYL-TRNA SYNTHETASE"/>
    <property type="match status" value="1"/>
</dbReference>
<dbReference type="GO" id="GO:0032543">
    <property type="term" value="P:mitochondrial translation"/>
    <property type="evidence" value="ECO:0007669"/>
    <property type="project" value="TreeGrafter"/>
</dbReference>
<dbReference type="NCBIfam" id="TIGR00392">
    <property type="entry name" value="ileS"/>
    <property type="match status" value="1"/>
</dbReference>
<organism evidence="14 15">
    <name type="scientific">Cyanidioschyzon merolae (strain NIES-3377 / 10D)</name>
    <name type="common">Unicellular red alga</name>
    <dbReference type="NCBI Taxonomy" id="280699"/>
    <lineage>
        <taxon>Eukaryota</taxon>
        <taxon>Rhodophyta</taxon>
        <taxon>Bangiophyceae</taxon>
        <taxon>Cyanidiales</taxon>
        <taxon>Cyanidiaceae</taxon>
        <taxon>Cyanidioschyzon</taxon>
    </lineage>
</organism>
<dbReference type="HOGENOM" id="CLU_001493_7_0_1"/>
<dbReference type="Pfam" id="PF08264">
    <property type="entry name" value="Anticodon_1"/>
    <property type="match status" value="1"/>
</dbReference>
<dbReference type="GeneID" id="16992835"/>
<dbReference type="HAMAP" id="MF_02002">
    <property type="entry name" value="Ile_tRNA_synth_type1"/>
    <property type="match status" value="1"/>
</dbReference>
<evidence type="ECO:0000256" key="1">
    <source>
        <dbReference type="ARBA" id="ARBA00005594"/>
    </source>
</evidence>
<keyword evidence="5 9" id="KW-0067">ATP-binding</keyword>
<dbReference type="InterPro" id="IPR002300">
    <property type="entry name" value="aa-tRNA-synth_Ia"/>
</dbReference>
<feature type="domain" description="Methionyl/Valyl/Leucyl/Isoleucyl-tRNA synthetase anticodon-binding" evidence="13">
    <location>
        <begin position="820"/>
        <end position="982"/>
    </location>
</feature>
<keyword evidence="7 9" id="KW-0030">Aminoacyl-tRNA synthetase</keyword>
<dbReference type="InterPro" id="IPR010663">
    <property type="entry name" value="Znf_FPG/IleRS"/>
</dbReference>
<reference evidence="14 15" key="2">
    <citation type="journal article" date="2007" name="BMC Biol.">
        <title>A 100%-complete sequence reveals unusually simple genomic features in the hot-spring red alga Cyanidioschyzon merolae.</title>
        <authorList>
            <person name="Nozaki H."/>
            <person name="Takano H."/>
            <person name="Misumi O."/>
            <person name="Terasawa K."/>
            <person name="Matsuzaki M."/>
            <person name="Maruyama S."/>
            <person name="Nishida K."/>
            <person name="Yagisawa F."/>
            <person name="Yoshida Y."/>
            <person name="Fujiwara T."/>
            <person name="Takio S."/>
            <person name="Tamura K."/>
            <person name="Chung S.J."/>
            <person name="Nakamura S."/>
            <person name="Kuroiwa H."/>
            <person name="Tanaka K."/>
            <person name="Sato N."/>
            <person name="Kuroiwa T."/>
        </authorList>
    </citation>
    <scope>NUCLEOTIDE SEQUENCE [LARGE SCALE GENOMIC DNA]</scope>
    <source>
        <strain evidence="14 15">10D</strain>
    </source>
</reference>
<dbReference type="InterPro" id="IPR050081">
    <property type="entry name" value="Ile-tRNA_ligase"/>
</dbReference>
<dbReference type="Pfam" id="PF06827">
    <property type="entry name" value="zf-FPG_IleRS"/>
    <property type="match status" value="1"/>
</dbReference>
<evidence type="ECO:0000256" key="3">
    <source>
        <dbReference type="ARBA" id="ARBA00022598"/>
    </source>
</evidence>
<evidence type="ECO:0000256" key="2">
    <source>
        <dbReference type="ARBA" id="ARBA00013165"/>
    </source>
</evidence>
<keyword evidence="3 9" id="KW-0436">Ligase</keyword>
<evidence type="ECO:0000256" key="8">
    <source>
        <dbReference type="ARBA" id="ARBA00032665"/>
    </source>
</evidence>
<dbReference type="Gramene" id="CME047CT">
    <property type="protein sequence ID" value="CME047CT"/>
    <property type="gene ID" value="CME047C"/>
</dbReference>
<proteinExistence type="inferred from homology"/>
<dbReference type="AlphaFoldDB" id="M1VAS9"/>
<keyword evidence="15" id="KW-1185">Reference proteome</keyword>
<dbReference type="EMBL" id="AP006487">
    <property type="protein sequence ID" value="BAM79277.1"/>
    <property type="molecule type" value="Genomic_DNA"/>
</dbReference>
<accession>M1VAS9</accession>
<dbReference type="PROSITE" id="PS00178">
    <property type="entry name" value="AA_TRNA_LIGASE_I"/>
    <property type="match status" value="1"/>
</dbReference>
<feature type="region of interest" description="Disordered" evidence="10">
    <location>
        <begin position="88"/>
        <end position="128"/>
    </location>
</feature>
<name>M1VAS9_CYAM1</name>
<feature type="compositionally biased region" description="Basic and acidic residues" evidence="10">
    <location>
        <begin position="97"/>
        <end position="110"/>
    </location>
</feature>
<dbReference type="OMA" id="HCWRCKT"/>
<dbReference type="Proteomes" id="UP000007014">
    <property type="component" value="Chromosome 5"/>
</dbReference>
<gene>
    <name evidence="14" type="ORF">CYME_CME047C</name>
</gene>
<evidence type="ECO:0000313" key="14">
    <source>
        <dbReference type="EMBL" id="BAM79277.1"/>
    </source>
</evidence>
<dbReference type="GO" id="GO:0002161">
    <property type="term" value="F:aminoacyl-tRNA deacylase activity"/>
    <property type="evidence" value="ECO:0007669"/>
    <property type="project" value="InterPro"/>
</dbReference>
<dbReference type="RefSeq" id="XP_005535563.1">
    <property type="nucleotide sequence ID" value="XM_005535506.1"/>
</dbReference>
<dbReference type="CDD" id="cd00818">
    <property type="entry name" value="IleRS_core"/>
    <property type="match status" value="1"/>
</dbReference>
<dbReference type="eggNOG" id="KOG0433">
    <property type="taxonomic scope" value="Eukaryota"/>
</dbReference>
<dbReference type="OrthoDB" id="10264412at2759"/>
<dbReference type="KEGG" id="cme:CYME_CME047C"/>
<dbReference type="SUPFAM" id="SSF50677">
    <property type="entry name" value="ValRS/IleRS/LeuRS editing domain"/>
    <property type="match status" value="1"/>
</dbReference>
<dbReference type="GO" id="GO:0005524">
    <property type="term" value="F:ATP binding"/>
    <property type="evidence" value="ECO:0007669"/>
    <property type="project" value="UniProtKB-KW"/>
</dbReference>
<dbReference type="InterPro" id="IPR023585">
    <property type="entry name" value="Ile-tRNA-ligase_type1"/>
</dbReference>
<evidence type="ECO:0000256" key="5">
    <source>
        <dbReference type="ARBA" id="ARBA00022840"/>
    </source>
</evidence>
<evidence type="ECO:0000256" key="9">
    <source>
        <dbReference type="RuleBase" id="RU363035"/>
    </source>
</evidence>
<dbReference type="CDD" id="cd07960">
    <property type="entry name" value="Anticodon_Ia_Ile_BEm"/>
    <property type="match status" value="1"/>
</dbReference>
<evidence type="ECO:0000256" key="7">
    <source>
        <dbReference type="ARBA" id="ARBA00023146"/>
    </source>
</evidence>
<evidence type="ECO:0000259" key="13">
    <source>
        <dbReference type="Pfam" id="PF08264"/>
    </source>
</evidence>
<dbReference type="Gene3D" id="3.90.740.10">
    <property type="entry name" value="Valyl/Leucyl/Isoleucyl-tRNA synthetase, editing domain"/>
    <property type="match status" value="1"/>
</dbReference>
<keyword evidence="6 9" id="KW-0648">Protein biosynthesis</keyword>
<dbReference type="Pfam" id="PF00133">
    <property type="entry name" value="tRNA-synt_1"/>
    <property type="match status" value="1"/>
</dbReference>
<feature type="domain" description="Aminoacyl-tRNA synthetase class Ia" evidence="11">
    <location>
        <begin position="133"/>
        <end position="769"/>
    </location>
</feature>
<feature type="compositionally biased region" description="Polar residues" evidence="10">
    <location>
        <begin position="116"/>
        <end position="126"/>
    </location>
</feature>
<dbReference type="Gene3D" id="1.10.730.20">
    <property type="match status" value="1"/>
</dbReference>
<dbReference type="Gene3D" id="1.10.10.830">
    <property type="entry name" value="Ile-tRNA synthetase CP2 domain-like"/>
    <property type="match status" value="1"/>
</dbReference>
<evidence type="ECO:0000256" key="10">
    <source>
        <dbReference type="SAM" id="MobiDB-lite"/>
    </source>
</evidence>
<evidence type="ECO:0000259" key="11">
    <source>
        <dbReference type="Pfam" id="PF00133"/>
    </source>
</evidence>
<dbReference type="InterPro" id="IPR001412">
    <property type="entry name" value="aa-tRNA-synth_I_CS"/>
</dbReference>